<evidence type="ECO:0000313" key="3">
    <source>
        <dbReference type="Proteomes" id="UP000094444"/>
    </source>
</evidence>
<dbReference type="Proteomes" id="UP000094444">
    <property type="component" value="Unassembled WGS sequence"/>
</dbReference>
<feature type="domain" description="2EXR" evidence="1">
    <location>
        <begin position="9"/>
        <end position="118"/>
    </location>
</feature>
<dbReference type="EMBL" id="MAVT02000777">
    <property type="protein sequence ID" value="POS73549.1"/>
    <property type="molecule type" value="Genomic_DNA"/>
</dbReference>
<dbReference type="Pfam" id="PF20150">
    <property type="entry name" value="2EXR"/>
    <property type="match status" value="1"/>
</dbReference>
<dbReference type="OrthoDB" id="3540486at2759"/>
<gene>
    <name evidence="2" type="ORF">DHEL01_v208054</name>
</gene>
<evidence type="ECO:0000259" key="1">
    <source>
        <dbReference type="Pfam" id="PF20150"/>
    </source>
</evidence>
<reference evidence="2" key="1">
    <citation type="submission" date="2017-09" db="EMBL/GenBank/DDBJ databases">
        <title>Polyketide synthases of a Diaporthe helianthi virulent isolate.</title>
        <authorList>
            <person name="Baroncelli R."/>
        </authorList>
    </citation>
    <scope>NUCLEOTIDE SEQUENCE [LARGE SCALE GENOMIC DNA]</scope>
    <source>
        <strain evidence="2">7/96</strain>
    </source>
</reference>
<sequence length="367" mass="42758">MSSLQPADFPRFLELPFEIRWQIYELCLPIRVIDGEIRELELPMRSFVTKEDITALKYIVARFSRTPVVARAIPEVYRKLQRDLARPPDGEWVWGWIRYDVEAFTDSRPVIFDQRSDILYISPIDWSRGQNSQNFLDGRSPFYLVRNKNATLAIDEVGIFSGLTWPRLLKQCLLDRKKCIIILNETTIVKPAEWITSCGLFGLFGEERTVLVDVDDLTRIDYFDGKLNGQGMTDAKPLLGEMPITPGGIRRYSSHSNFDIQATWQHDSPLVSAETRAEIIERDKKEMTRRIQLYWLIANDSPGVSLNGAIWDGKYDEKNPKVKFWLDKLPTFTFAVRVYAQDLEECARLTSAREARRRIWRQQVMVW</sequence>
<accession>A0A2P5HTG9</accession>
<keyword evidence="3" id="KW-1185">Reference proteome</keyword>
<evidence type="ECO:0000313" key="2">
    <source>
        <dbReference type="EMBL" id="POS73549.1"/>
    </source>
</evidence>
<proteinExistence type="predicted"/>
<comment type="caution">
    <text evidence="2">The sequence shown here is derived from an EMBL/GenBank/DDBJ whole genome shotgun (WGS) entry which is preliminary data.</text>
</comment>
<dbReference type="InParanoid" id="A0A2P5HTG9"/>
<dbReference type="AlphaFoldDB" id="A0A2P5HTG9"/>
<name>A0A2P5HTG9_DIAHE</name>
<protein>
    <recommendedName>
        <fullName evidence="1">2EXR domain-containing protein</fullName>
    </recommendedName>
</protein>
<dbReference type="InterPro" id="IPR045518">
    <property type="entry name" value="2EXR"/>
</dbReference>
<organism evidence="2 3">
    <name type="scientific">Diaporthe helianthi</name>
    <dbReference type="NCBI Taxonomy" id="158607"/>
    <lineage>
        <taxon>Eukaryota</taxon>
        <taxon>Fungi</taxon>
        <taxon>Dikarya</taxon>
        <taxon>Ascomycota</taxon>
        <taxon>Pezizomycotina</taxon>
        <taxon>Sordariomycetes</taxon>
        <taxon>Sordariomycetidae</taxon>
        <taxon>Diaporthales</taxon>
        <taxon>Diaporthaceae</taxon>
        <taxon>Diaporthe</taxon>
    </lineage>
</organism>